<dbReference type="InterPro" id="IPR029063">
    <property type="entry name" value="SAM-dependent_MTases_sf"/>
</dbReference>
<feature type="domain" description="Methyltransferase" evidence="5">
    <location>
        <begin position="354"/>
        <end position="453"/>
    </location>
</feature>
<reference evidence="6" key="1">
    <citation type="submission" date="2018-08" db="EMBL/GenBank/DDBJ databases">
        <title>Draft genome sequence of azole-resistant Aspergillus thermomutatus (Neosartorya pseudofischeri) strain HMR AF 39, isolated from a human nasal aspirate.</title>
        <authorList>
            <person name="Parent-Michaud M."/>
            <person name="Dufresne P.J."/>
            <person name="Fournier E."/>
            <person name="Martineau C."/>
            <person name="Moreira S."/>
            <person name="Perkins V."/>
            <person name="De Repentigny L."/>
            <person name="Dufresne S.F."/>
        </authorList>
    </citation>
    <scope>NUCLEOTIDE SEQUENCE [LARGE SCALE GENOMIC DNA]</scope>
    <source>
        <strain evidence="6">HMR AF 39</strain>
    </source>
</reference>
<sequence>MTKIDNTISSGFNLGNELDYMLDRSYTAASRLNYQFYLWKDTLQFNLHPSIQLRKDDSTPLCIADLATGTAIWLLDLLRNPAVTQYTSIQLDGFDIDLTNAPHPEWLPPPITLRQLNIFDSVPSDLRGKYDVVHLRLLVLVVQNSDPLPIIDKVHQMLKPGGYIQWDDLNYPDSKVVKSKAMSDVATPAHNAFLRFAQSNGRNDWVLDLPHHLMSRHGGFENAQLASYTDRPELWKANGDQYILVMEEFSARLKRAGQFEDAVTQKQLKMSIDTSVWYKKDIGPRLSPSMRQILEEWSNIPSEELEHHLHAVRDKAWKYGEYPCIGLWMFLLPGIAAFPQFPRVVELARQGGAVLDLGCGLGQNLRLLAASGVPSDRMWALDLSPELWHLGYELFRDRDRLSATFIPGNFLHEDDCLGLQELYGKVEIMISGQFLHLFSWEGQKQAGKRIVALSKLGTVLIGYQQLRHRAREYLRPWGMMFYHSLESFQQMWQEISHETSTEWKVEATVVELKEWGMEGEDSEWMPADHQGLNFFLTRVR</sequence>
<evidence type="ECO:0000256" key="2">
    <source>
        <dbReference type="ARBA" id="ARBA00022679"/>
    </source>
</evidence>
<dbReference type="OrthoDB" id="2094832at2759"/>
<name>A0A397G015_ASPTH</name>
<dbReference type="EMBL" id="NKHU02000357">
    <property type="protein sequence ID" value="RHZ44057.1"/>
    <property type="molecule type" value="Genomic_DNA"/>
</dbReference>
<dbReference type="Pfam" id="PF13649">
    <property type="entry name" value="Methyltransf_25"/>
    <property type="match status" value="1"/>
</dbReference>
<dbReference type="GO" id="GO:0016740">
    <property type="term" value="F:transferase activity"/>
    <property type="evidence" value="ECO:0007669"/>
    <property type="project" value="UniProtKB-KW"/>
</dbReference>
<dbReference type="AlphaFoldDB" id="A0A397G015"/>
<dbReference type="Gene3D" id="3.40.50.150">
    <property type="entry name" value="Vaccinia Virus protein VP39"/>
    <property type="match status" value="2"/>
</dbReference>
<dbReference type="GeneID" id="38123959"/>
<keyword evidence="2" id="KW-0808">Transferase</keyword>
<dbReference type="PANTHER" id="PTHR35897:SF1">
    <property type="entry name" value="METHYLTRANSFERASE AUSD"/>
    <property type="match status" value="1"/>
</dbReference>
<dbReference type="InterPro" id="IPR041698">
    <property type="entry name" value="Methyltransf_25"/>
</dbReference>
<dbReference type="PANTHER" id="PTHR35897">
    <property type="entry name" value="METHYLTRANSFERASE AUSD"/>
    <property type="match status" value="1"/>
</dbReference>
<dbReference type="RefSeq" id="XP_026610137.1">
    <property type="nucleotide sequence ID" value="XM_026755604.1"/>
</dbReference>
<dbReference type="VEuPathDB" id="FungiDB:CDV56_101985"/>
<keyword evidence="7" id="KW-1185">Reference proteome</keyword>
<accession>A0A397G015</accession>
<evidence type="ECO:0000313" key="7">
    <source>
        <dbReference type="Proteomes" id="UP000215305"/>
    </source>
</evidence>
<organism evidence="6 7">
    <name type="scientific">Aspergillus thermomutatus</name>
    <name type="common">Neosartorya pseudofischeri</name>
    <dbReference type="NCBI Taxonomy" id="41047"/>
    <lineage>
        <taxon>Eukaryota</taxon>
        <taxon>Fungi</taxon>
        <taxon>Dikarya</taxon>
        <taxon>Ascomycota</taxon>
        <taxon>Pezizomycotina</taxon>
        <taxon>Eurotiomycetes</taxon>
        <taxon>Eurotiomycetidae</taxon>
        <taxon>Eurotiales</taxon>
        <taxon>Aspergillaceae</taxon>
        <taxon>Aspergillus</taxon>
        <taxon>Aspergillus subgen. Fumigati</taxon>
    </lineage>
</organism>
<dbReference type="SUPFAM" id="SSF53335">
    <property type="entry name" value="S-adenosyl-L-methionine-dependent methyltransferases"/>
    <property type="match status" value="2"/>
</dbReference>
<evidence type="ECO:0000256" key="4">
    <source>
        <dbReference type="ARBA" id="ARBA00038314"/>
    </source>
</evidence>
<comment type="pathway">
    <text evidence="1">Secondary metabolite biosynthesis.</text>
</comment>
<evidence type="ECO:0000256" key="1">
    <source>
        <dbReference type="ARBA" id="ARBA00005179"/>
    </source>
</evidence>
<evidence type="ECO:0000259" key="5">
    <source>
        <dbReference type="Pfam" id="PF13649"/>
    </source>
</evidence>
<comment type="caution">
    <text evidence="6">The sequence shown here is derived from an EMBL/GenBank/DDBJ whole genome shotgun (WGS) entry which is preliminary data.</text>
</comment>
<evidence type="ECO:0000313" key="6">
    <source>
        <dbReference type="EMBL" id="RHZ44057.1"/>
    </source>
</evidence>
<proteinExistence type="inferred from homology"/>
<comment type="similarity">
    <text evidence="4">Belongs to the class I-like SAM-binding methyltransferase superfamily.</text>
</comment>
<dbReference type="InterPro" id="IPR051654">
    <property type="entry name" value="Meroterpenoid_MTases"/>
</dbReference>
<gene>
    <name evidence="6" type="ORF">CDV56_101985</name>
</gene>
<keyword evidence="3" id="KW-0949">S-adenosyl-L-methionine</keyword>
<evidence type="ECO:0000256" key="3">
    <source>
        <dbReference type="ARBA" id="ARBA00022691"/>
    </source>
</evidence>
<dbReference type="STRING" id="41047.A0A397G015"/>
<dbReference type="CDD" id="cd02440">
    <property type="entry name" value="AdoMet_MTases"/>
    <property type="match status" value="2"/>
</dbReference>
<protein>
    <recommendedName>
        <fullName evidence="5">Methyltransferase domain-containing protein</fullName>
    </recommendedName>
</protein>
<dbReference type="Proteomes" id="UP000215305">
    <property type="component" value="Unassembled WGS sequence"/>
</dbReference>